<dbReference type="Proteomes" id="UP000694941">
    <property type="component" value="Unplaced"/>
</dbReference>
<reference evidence="4 5" key="1">
    <citation type="submission" date="2025-05" db="UniProtKB">
        <authorList>
            <consortium name="RefSeq"/>
        </authorList>
    </citation>
    <scope>IDENTIFICATION</scope>
    <source>
        <tissue evidence="4 5">Muscle</tissue>
    </source>
</reference>
<dbReference type="PANTHER" id="PTHR43173:SF28">
    <property type="entry name" value="AARF DOMAIN CONTAINING KINASE 5"/>
    <property type="match status" value="1"/>
</dbReference>
<keyword evidence="3" id="KW-1185">Reference proteome</keyword>
<name>A0ABM1THP0_LIMPO</name>
<dbReference type="InterPro" id="IPR045307">
    <property type="entry name" value="ADCK1_dom"/>
</dbReference>
<dbReference type="SUPFAM" id="SSF56112">
    <property type="entry name" value="Protein kinase-like (PK-like)"/>
    <property type="match status" value="1"/>
</dbReference>
<dbReference type="InterPro" id="IPR011009">
    <property type="entry name" value="Kinase-like_dom_sf"/>
</dbReference>
<evidence type="ECO:0000256" key="1">
    <source>
        <dbReference type="ARBA" id="ARBA00009670"/>
    </source>
</evidence>
<accession>A0ABM1THP0</accession>
<comment type="similarity">
    <text evidence="1">Belongs to the protein kinase superfamily. ADCK protein kinase family.</text>
</comment>
<gene>
    <name evidence="4 5" type="primary">LOC106471065</name>
</gene>
<dbReference type="Pfam" id="PF03109">
    <property type="entry name" value="ABC1"/>
    <property type="match status" value="1"/>
</dbReference>
<proteinExistence type="inferred from homology"/>
<sequence>MPLHLRVLVLYSGLGDSTSKRMTYVCLRRIFLEGMSNHSKTVKFSGPQRWLNNTNNSNTKTIATKKRTVLWKFFKLITGGTIVIGTPTCYVTLDSKQKQTIRINLEGAGRFLRSLHIGLKISLDYWWNLYGLEENSKEYEQMIKPCHQRAAENILQGCLKNGGLYVKLGQGLVALNHILPQEYVDTLSVLHDKALTRRNNELDQLFLEDFGMLPEKMFLKFDRQPVAAASLAQVHKAVTYEGDEVAVKVQYIDLQQRFSGDCRTVEFLLKIIGLMHPNFNFTWVMDYLKKSLVKELDFIHEGHNMKRCSAELHHLPFVYVPKVLWDKCSKRVITAEFIDGVKVSDIQGIHKMGLSLKDVDEKLVLAFAEQIFSTGFVHADPHPGNVFIRKGKDGKAQIVLLDHGLYEYLPEENRISLCKLWKAIVLNNHDEMKSYCEELGVKDYYLFCEILMQRPLQRHNLRIPNKLTVSDINYMKQMAQEHFDKIMATIRSLPFPMLLVFRNINTVRSINKCHGNPIDRYTLMARRATRGAFARQGAGFLEKIRGWQDQLYFDLILSLEKLRTWIFMFSLHLLAFFGRAPDVTEVINMMI</sequence>
<dbReference type="CDD" id="cd13969">
    <property type="entry name" value="ADCK1-like"/>
    <property type="match status" value="1"/>
</dbReference>
<organism evidence="3 5">
    <name type="scientific">Limulus polyphemus</name>
    <name type="common">Atlantic horseshoe crab</name>
    <dbReference type="NCBI Taxonomy" id="6850"/>
    <lineage>
        <taxon>Eukaryota</taxon>
        <taxon>Metazoa</taxon>
        <taxon>Ecdysozoa</taxon>
        <taxon>Arthropoda</taxon>
        <taxon>Chelicerata</taxon>
        <taxon>Merostomata</taxon>
        <taxon>Xiphosura</taxon>
        <taxon>Limulidae</taxon>
        <taxon>Limulus</taxon>
    </lineage>
</organism>
<dbReference type="PANTHER" id="PTHR43173">
    <property type="entry name" value="ABC1 FAMILY PROTEIN"/>
    <property type="match status" value="1"/>
</dbReference>
<dbReference type="RefSeq" id="XP_013787107.1">
    <property type="nucleotide sequence ID" value="XM_013931653.2"/>
</dbReference>
<evidence type="ECO:0000259" key="2">
    <source>
        <dbReference type="Pfam" id="PF03109"/>
    </source>
</evidence>
<dbReference type="RefSeq" id="XP_022255396.1">
    <property type="nucleotide sequence ID" value="XM_022399688.1"/>
</dbReference>
<evidence type="ECO:0000313" key="4">
    <source>
        <dbReference type="RefSeq" id="XP_013787107.1"/>
    </source>
</evidence>
<dbReference type="GeneID" id="106471065"/>
<evidence type="ECO:0000313" key="5">
    <source>
        <dbReference type="RefSeq" id="XP_022255396.1"/>
    </source>
</evidence>
<dbReference type="InterPro" id="IPR004147">
    <property type="entry name" value="ABC1_dom"/>
</dbReference>
<protein>
    <submittedName>
        <fullName evidence="4 5">Uncharacterized aarF domain-containing protein kinase 5-like</fullName>
    </submittedName>
</protein>
<dbReference type="InterPro" id="IPR051130">
    <property type="entry name" value="Mito_struct-func_regulator"/>
</dbReference>
<feature type="domain" description="ABC1 atypical kinase-like" evidence="2">
    <location>
        <begin position="190"/>
        <end position="434"/>
    </location>
</feature>
<evidence type="ECO:0000313" key="3">
    <source>
        <dbReference type="Proteomes" id="UP000694941"/>
    </source>
</evidence>